<protein>
    <submittedName>
        <fullName evidence="2">Type III restriction enzyme</fullName>
        <ecNumber evidence="2">3.1.21.5</ecNumber>
    </submittedName>
</protein>
<dbReference type="InterPro" id="IPR006935">
    <property type="entry name" value="Helicase/UvrB_N"/>
</dbReference>
<evidence type="ECO:0000313" key="3">
    <source>
        <dbReference type="Proteomes" id="UP001236620"/>
    </source>
</evidence>
<proteinExistence type="predicted"/>
<dbReference type="EMBL" id="JAUSWP010000001">
    <property type="protein sequence ID" value="MDQ0567508.1"/>
    <property type="molecule type" value="Genomic_DNA"/>
</dbReference>
<name>A0ABU0NDI4_9MOLU</name>
<organism evidence="2 3">
    <name type="scientific">Mycoplasma yeatsii</name>
    <dbReference type="NCBI Taxonomy" id="51365"/>
    <lineage>
        <taxon>Bacteria</taxon>
        <taxon>Bacillati</taxon>
        <taxon>Mycoplasmatota</taxon>
        <taxon>Mollicutes</taxon>
        <taxon>Mycoplasmataceae</taxon>
        <taxon>Mycoplasma</taxon>
    </lineage>
</organism>
<reference evidence="2" key="1">
    <citation type="submission" date="2023-07" db="EMBL/GenBank/DDBJ databases">
        <title>Genomic Encyclopedia of Type Strains, Phase IV (KMG-IV): sequencing the most valuable type-strain genomes for metagenomic binning, comparative biology and taxonomic classification.</title>
        <authorList>
            <person name="Goeker M."/>
        </authorList>
    </citation>
    <scope>NUCLEOTIDE SEQUENCE [LARGE SCALE GENOMIC DNA]</scope>
    <source>
        <strain evidence="2">DSM 22019</strain>
    </source>
</reference>
<dbReference type="EC" id="3.1.21.5" evidence="2"/>
<feature type="domain" description="Helicase ATP-binding" evidence="1">
    <location>
        <begin position="17"/>
        <end position="229"/>
    </location>
</feature>
<dbReference type="GO" id="GO:0015668">
    <property type="term" value="F:type III site-specific deoxyribonuclease activity"/>
    <property type="evidence" value="ECO:0007669"/>
    <property type="project" value="UniProtKB-EC"/>
</dbReference>
<evidence type="ECO:0000259" key="1">
    <source>
        <dbReference type="PROSITE" id="PS51192"/>
    </source>
</evidence>
<sequence length="800" mass="94486">MRLTNKQEFTVQQIVDKYHIENKKIIDFQAPTGSGKTFMMINAIDKLITTYPNEKFTFVIVTLSTSDLPKQLYDNLNDYKQYLDNNITIEYQESPSSTSKNKNSKDQHFQIKVKKNNVLILGTQSFGKGRIFTEEGIIHSFLSEVENQDFKLVYIRDEAHIGGETSKTKYLDINFDDDFTKQLTKISKDEAKFEFLIQNTAHYIIKTTATPKGNHELVLLTEQDLEEDNMMLIKSKPFFNKGLEKISQENIQDEDILNQACQEFKQIKEQYWKDHNLKNINPAMLIQVQDNYVAKKEEFDAKINKIIDQLNKHNLTYVKYFGSNDVESNIRVGKITLKQISKNNSDVDVIIFKVGPATGWNIPRACMLVQLRNVSSESLTIQTLGRIKRNPNPELIDNNNSIGMKYYYYSNVKESVKNKVTLKLKQKYENYQFKTGYIDKQEVNNKVKSTTYLEDVQNQLFPNTIKSEINRYKQRYLQDKYIPITEQKFGDKILLTKKITNTIELEIHKELLFLNNKTILAPNVIKYLENWFKKECQDIYSEFNLNLFWIIIEKQYLNNFKKLFYKTIDKDDNSINKVYKVKYENLPITITTSLTDIQKNKVVNLNDENYAYKNIFSEENINNNYFDSETEKRFIEMVQRDILRYSNNDSYNLEMFCKNPAFNGVYIEYFDKNNNILRSYPDFIFRIKDAKTQKTIHDFYIEIKDIHDIDANKTYLLKNAYKNYINSITNDSSINNRNMTLLILKMQNYTNINRLPNFECTGFSTIPKINEELINNNFKKGISFLKDFFEYSTEKMIWIK</sequence>
<dbReference type="Gene3D" id="3.40.50.300">
    <property type="entry name" value="P-loop containing nucleotide triphosphate hydrolases"/>
    <property type="match status" value="2"/>
</dbReference>
<accession>A0ABU0NDI4</accession>
<evidence type="ECO:0000313" key="2">
    <source>
        <dbReference type="EMBL" id="MDQ0567508.1"/>
    </source>
</evidence>
<dbReference type="Pfam" id="PF04851">
    <property type="entry name" value="ResIII"/>
    <property type="match status" value="1"/>
</dbReference>
<dbReference type="RefSeq" id="WP_307444030.1">
    <property type="nucleotide sequence ID" value="NZ_JAUSWP010000001.1"/>
</dbReference>
<comment type="caution">
    <text evidence="2">The sequence shown here is derived from an EMBL/GenBank/DDBJ whole genome shotgun (WGS) entry which is preliminary data.</text>
</comment>
<dbReference type="Proteomes" id="UP001236620">
    <property type="component" value="Unassembled WGS sequence"/>
</dbReference>
<dbReference type="InterPro" id="IPR014001">
    <property type="entry name" value="Helicase_ATP-bd"/>
</dbReference>
<dbReference type="InterPro" id="IPR027417">
    <property type="entry name" value="P-loop_NTPase"/>
</dbReference>
<dbReference type="PROSITE" id="PS51192">
    <property type="entry name" value="HELICASE_ATP_BIND_1"/>
    <property type="match status" value="1"/>
</dbReference>
<gene>
    <name evidence="2" type="ORF">J2Z63_000129</name>
</gene>
<dbReference type="SUPFAM" id="SSF52540">
    <property type="entry name" value="P-loop containing nucleoside triphosphate hydrolases"/>
    <property type="match status" value="2"/>
</dbReference>
<keyword evidence="2" id="KW-0378">Hydrolase</keyword>
<keyword evidence="3" id="KW-1185">Reference proteome</keyword>